<dbReference type="OrthoDB" id="9792424at2"/>
<name>A0A512N2F8_9HYPH</name>
<dbReference type="RefSeq" id="WP_147145480.1">
    <property type="nucleotide sequence ID" value="NZ_BKAJ01000004.1"/>
</dbReference>
<dbReference type="Pfam" id="PF03594">
    <property type="entry name" value="BenE"/>
    <property type="match status" value="1"/>
</dbReference>
<keyword evidence="1" id="KW-1133">Transmembrane helix</keyword>
<feature type="transmembrane region" description="Helical" evidence="1">
    <location>
        <begin position="120"/>
        <end position="139"/>
    </location>
</feature>
<gene>
    <name evidence="2" type="ORF">RSO01_03250</name>
</gene>
<feature type="transmembrane region" description="Helical" evidence="1">
    <location>
        <begin position="169"/>
        <end position="188"/>
    </location>
</feature>
<evidence type="ECO:0000256" key="1">
    <source>
        <dbReference type="SAM" id="Phobius"/>
    </source>
</evidence>
<protein>
    <submittedName>
        <fullName evidence="2">Benzoate transporter</fullName>
    </submittedName>
</protein>
<proteinExistence type="predicted"/>
<feature type="transmembrane region" description="Helical" evidence="1">
    <location>
        <begin position="289"/>
        <end position="309"/>
    </location>
</feature>
<accession>A0A512N2F8</accession>
<dbReference type="NCBIfam" id="TIGR00843">
    <property type="entry name" value="benE"/>
    <property type="match status" value="1"/>
</dbReference>
<reference evidence="2 3" key="1">
    <citation type="submission" date="2019-07" db="EMBL/GenBank/DDBJ databases">
        <title>Whole genome shotgun sequence of Reyranella soli NBRC 108950.</title>
        <authorList>
            <person name="Hosoyama A."/>
            <person name="Uohara A."/>
            <person name="Ohji S."/>
            <person name="Ichikawa N."/>
        </authorList>
    </citation>
    <scope>NUCLEOTIDE SEQUENCE [LARGE SCALE GENOMIC DNA]</scope>
    <source>
        <strain evidence="2 3">NBRC 108950</strain>
    </source>
</reference>
<keyword evidence="1" id="KW-0472">Membrane</keyword>
<keyword evidence="1" id="KW-0812">Transmembrane</keyword>
<feature type="transmembrane region" description="Helical" evidence="1">
    <location>
        <begin position="315"/>
        <end position="337"/>
    </location>
</feature>
<dbReference type="InterPro" id="IPR004711">
    <property type="entry name" value="Benzoate_Transporter"/>
</dbReference>
<evidence type="ECO:0000313" key="2">
    <source>
        <dbReference type="EMBL" id="GEP53159.1"/>
    </source>
</evidence>
<evidence type="ECO:0000313" key="3">
    <source>
        <dbReference type="Proteomes" id="UP000321058"/>
    </source>
</evidence>
<dbReference type="PANTHER" id="PTHR30199">
    <property type="entry name" value="MFS FAMILY TRANSPORTER, PREDICTED SUBSTRATE BENZOATE"/>
    <property type="match status" value="1"/>
</dbReference>
<feature type="transmembrane region" description="Helical" evidence="1">
    <location>
        <begin position="88"/>
        <end position="108"/>
    </location>
</feature>
<feature type="transmembrane region" description="Helical" evidence="1">
    <location>
        <begin position="349"/>
        <end position="378"/>
    </location>
</feature>
<comment type="caution">
    <text evidence="2">The sequence shown here is derived from an EMBL/GenBank/DDBJ whole genome shotgun (WGS) entry which is preliminary data.</text>
</comment>
<feature type="transmembrane region" description="Helical" evidence="1">
    <location>
        <begin position="41"/>
        <end position="59"/>
    </location>
</feature>
<dbReference type="GO" id="GO:0005886">
    <property type="term" value="C:plasma membrane"/>
    <property type="evidence" value="ECO:0007669"/>
    <property type="project" value="TreeGrafter"/>
</dbReference>
<dbReference type="Proteomes" id="UP000321058">
    <property type="component" value="Unassembled WGS sequence"/>
</dbReference>
<keyword evidence="3" id="KW-1185">Reference proteome</keyword>
<organism evidence="2 3">
    <name type="scientific">Reyranella soli</name>
    <dbReference type="NCBI Taxonomy" id="1230389"/>
    <lineage>
        <taxon>Bacteria</taxon>
        <taxon>Pseudomonadati</taxon>
        <taxon>Pseudomonadota</taxon>
        <taxon>Alphaproteobacteria</taxon>
        <taxon>Hyphomicrobiales</taxon>
        <taxon>Reyranellaceae</taxon>
        <taxon>Reyranella</taxon>
    </lineage>
</organism>
<dbReference type="AlphaFoldDB" id="A0A512N2F8"/>
<dbReference type="EMBL" id="BKAJ01000004">
    <property type="protein sequence ID" value="GEP53159.1"/>
    <property type="molecule type" value="Genomic_DNA"/>
</dbReference>
<feature type="transmembrane region" description="Helical" evidence="1">
    <location>
        <begin position="66"/>
        <end position="82"/>
    </location>
</feature>
<dbReference type="PANTHER" id="PTHR30199:SF0">
    <property type="entry name" value="INNER MEMBRANE PROTEIN YDCO"/>
    <property type="match status" value="1"/>
</dbReference>
<sequence length="384" mass="38197">MKSGLVSTATAALVATVAGLGGTLPVVLAAAAAVGATPAQASSWVSGLAIAMALSGLWLSVRYRMPIITAWSTPGAALIASTSGVPGIGAAVGAFVLAAVLILLTASIRPLARLIEKIPASIAAAMLAGILLRLVIAMVEHVPSAPLLVLPMVALFLVARILAPTLASLIVLVAGALIAVGLGLVKPIPALGLSQPELVMPAWDVATLIGLGVPLYLVTMASQNLPGFAVLRASGYEPPTQAVLAATGAASLGSAFLGAHTTNLAAISAALCTGPEAHPDPAERWKAGVFYAVWWSLIALFGASLVGVFGALPPALLATVAGTALLGSMASAMGSALSADQDRFAAAGTLAVTASGVTLMGVGSAFWGLVFGVVVLGIDRYVRR</sequence>
<feature type="transmembrane region" description="Helical" evidence="1">
    <location>
        <begin position="200"/>
        <end position="218"/>
    </location>
</feature>
<dbReference type="GO" id="GO:0042925">
    <property type="term" value="F:benzoate transmembrane transporter activity"/>
    <property type="evidence" value="ECO:0007669"/>
    <property type="project" value="InterPro"/>
</dbReference>
<feature type="transmembrane region" description="Helical" evidence="1">
    <location>
        <begin position="145"/>
        <end position="162"/>
    </location>
</feature>